<protein>
    <recommendedName>
        <fullName evidence="9 10">Signal recognition particle subunit SRP68</fullName>
        <shortName evidence="10">SRP68</shortName>
    </recommendedName>
</protein>
<proteinExistence type="inferred from homology"/>
<comment type="function">
    <text evidence="10">Component of the signal recognition particle (SRP) complex, a ribonucleoprotein complex that mediates the cotranslational targeting of secretory and membrane proteins to the endoplasmic reticulum (ER). The SRP complex interacts with the signal sequence in nascent secretory and membrane proteins and directs them to the membrane of the ER.</text>
</comment>
<keyword evidence="12" id="KW-1185">Reference proteome</keyword>
<dbReference type="GeneID" id="28724710"/>
<evidence type="ECO:0000313" key="12">
    <source>
        <dbReference type="Proteomes" id="UP000243052"/>
    </source>
</evidence>
<dbReference type="GO" id="GO:0006614">
    <property type="term" value="P:SRP-dependent cotranslational protein targeting to membrane"/>
    <property type="evidence" value="ECO:0007669"/>
    <property type="project" value="InterPro"/>
</dbReference>
<dbReference type="CDD" id="cd15481">
    <property type="entry name" value="SRP68-RBD"/>
    <property type="match status" value="1"/>
</dbReference>
<dbReference type="Pfam" id="PF16969">
    <property type="entry name" value="SRP68"/>
    <property type="match status" value="1"/>
</dbReference>
<keyword evidence="4 10" id="KW-0963">Cytoplasm</keyword>
<evidence type="ECO:0000256" key="2">
    <source>
        <dbReference type="ARBA" id="ARBA00004604"/>
    </source>
</evidence>
<dbReference type="GO" id="GO:0005047">
    <property type="term" value="F:signal recognition particle binding"/>
    <property type="evidence" value="ECO:0007669"/>
    <property type="project" value="InterPro"/>
</dbReference>
<dbReference type="PIRSF" id="PIRSF038995">
    <property type="entry name" value="SRP68"/>
    <property type="match status" value="1"/>
</dbReference>
<comment type="subcellular location">
    <subcellularLocation>
        <location evidence="1 10">Cytoplasm</location>
    </subcellularLocation>
    <subcellularLocation>
        <location evidence="2">Nucleus</location>
        <location evidence="2">Nucleolus</location>
    </subcellularLocation>
</comment>
<dbReference type="EMBL" id="CP014245">
    <property type="protein sequence ID" value="AMD21421.1"/>
    <property type="molecule type" value="Genomic_DNA"/>
</dbReference>
<reference evidence="11 12" key="1">
    <citation type="submission" date="2016-01" db="EMBL/GenBank/DDBJ databases">
        <title>Genome sequence of the yeast Holleya sinecauda.</title>
        <authorList>
            <person name="Dietrich F.S."/>
        </authorList>
    </citation>
    <scope>NUCLEOTIDE SEQUENCE [LARGE SCALE GENOMIC DNA]</scope>
    <source>
        <strain evidence="11 12">ATCC 58844</strain>
    </source>
</reference>
<evidence type="ECO:0000256" key="9">
    <source>
        <dbReference type="ARBA" id="ARBA00029498"/>
    </source>
</evidence>
<dbReference type="GO" id="GO:0005786">
    <property type="term" value="C:signal recognition particle, endoplasmic reticulum targeting"/>
    <property type="evidence" value="ECO:0007669"/>
    <property type="project" value="UniProtKB-KW"/>
</dbReference>
<dbReference type="GO" id="GO:0030942">
    <property type="term" value="F:endoplasmic reticulum signal peptide binding"/>
    <property type="evidence" value="ECO:0007669"/>
    <property type="project" value="InterPro"/>
</dbReference>
<evidence type="ECO:0000313" key="11">
    <source>
        <dbReference type="EMBL" id="AMD21421.1"/>
    </source>
</evidence>
<evidence type="ECO:0000256" key="10">
    <source>
        <dbReference type="PIRNR" id="PIRNR038995"/>
    </source>
</evidence>
<keyword evidence="7" id="KW-0539">Nucleus</keyword>
<dbReference type="InterPro" id="IPR034652">
    <property type="entry name" value="SRP68-RBD"/>
</dbReference>
<dbReference type="GO" id="GO:0005730">
    <property type="term" value="C:nucleolus"/>
    <property type="evidence" value="ECO:0007669"/>
    <property type="project" value="UniProtKB-SubCell"/>
</dbReference>
<evidence type="ECO:0000256" key="7">
    <source>
        <dbReference type="ARBA" id="ARBA00023242"/>
    </source>
</evidence>
<dbReference type="PANTHER" id="PTHR12860:SF0">
    <property type="entry name" value="SIGNAL RECOGNITION PARTICLE SUBUNIT SRP68"/>
    <property type="match status" value="1"/>
</dbReference>
<evidence type="ECO:0000256" key="3">
    <source>
        <dbReference type="ARBA" id="ARBA00009352"/>
    </source>
</evidence>
<keyword evidence="5 10" id="KW-0694">RNA-binding</keyword>
<evidence type="ECO:0000256" key="5">
    <source>
        <dbReference type="ARBA" id="ARBA00022884"/>
    </source>
</evidence>
<gene>
    <name evidence="11" type="ORF">AW171_hschr53371</name>
</gene>
<dbReference type="InterPro" id="IPR026258">
    <property type="entry name" value="SRP68"/>
</dbReference>
<evidence type="ECO:0000256" key="8">
    <source>
        <dbReference type="ARBA" id="ARBA00023274"/>
    </source>
</evidence>
<comment type="similarity">
    <text evidence="3 10">Belongs to the SRP68 family.</text>
</comment>
<dbReference type="Gene3D" id="1.10.3450.40">
    <property type="entry name" value="Signal recognition particle, SRP68 subunit, RNA-binding domain"/>
    <property type="match status" value="1"/>
</dbReference>
<evidence type="ECO:0000256" key="1">
    <source>
        <dbReference type="ARBA" id="ARBA00004496"/>
    </source>
</evidence>
<name>A0A109UZK5_9SACH</name>
<keyword evidence="8 10" id="KW-0687">Ribonucleoprotein</keyword>
<dbReference type="PANTHER" id="PTHR12860">
    <property type="entry name" value="SIGNAL RECOGNITION PARTICLE 68 KDA PROTEIN"/>
    <property type="match status" value="1"/>
</dbReference>
<dbReference type="Proteomes" id="UP000243052">
    <property type="component" value="Chromosome v"/>
</dbReference>
<dbReference type="GO" id="GO:0008312">
    <property type="term" value="F:7S RNA binding"/>
    <property type="evidence" value="ECO:0007669"/>
    <property type="project" value="InterPro"/>
</dbReference>
<dbReference type="InterPro" id="IPR038253">
    <property type="entry name" value="SRP68_N_sf"/>
</dbReference>
<dbReference type="OrthoDB" id="10255118at2759"/>
<keyword evidence="6 10" id="KW-0733">Signal recognition particle</keyword>
<accession>A0A109UZK5</accession>
<evidence type="ECO:0000256" key="6">
    <source>
        <dbReference type="ARBA" id="ARBA00023135"/>
    </source>
</evidence>
<dbReference type="STRING" id="45286.A0A109UZK5"/>
<sequence>MPFSPLDATYGRRIDRLLETVLDFQKYHSTLNFKLQSLRRRLNLTTRDTKKYSSKERYSKIDKDAYLKNRVIAVLVLLHAERDSAFVEMLKLRARQRGKLKKSEKRLLTTRLKKAVSTCSKLLELTEDDDDWEIRAELQIYAKLAMVEYLLSGKHAKRKDSETISRELAVVFLAIKHLEAKRFVSSEIADYVVSRYQYALQQHSQSFSAADVRNFSVQQGANNKNDPLMQLLFANGYELHSGDVQLDDTALPDSVHWLSYSCHIGNPKVAQLFHDVQNMEMAGLSAYDQKLLKWDQVIAAQKEYMDEEDNEMQEQDGQILLTYFKYSKYFTVIQRDNILFQQLWKQWLQSGKSNQITKYKQLERIVGSCTSYLLEVMELPGVYSDDKIMAQLELAIAFYKEHLVGGCLAPLYESRGKYLEALALYNNSLKKLNAAKDALHDEDFTLPGLNLAEKTQSFIQQLQDKCQNVYALAEYSKATQHPASKFTPSLLEKLSANLAITYKDIDLDNLFPLNPQIKPVCAKPSVLDLAFNYIDEADLDVPSQPETDLRVSDEPSSKKKSIFGLLGRWI</sequence>
<organism evidence="11 12">
    <name type="scientific">Eremothecium sinecaudum</name>
    <dbReference type="NCBI Taxonomy" id="45286"/>
    <lineage>
        <taxon>Eukaryota</taxon>
        <taxon>Fungi</taxon>
        <taxon>Dikarya</taxon>
        <taxon>Ascomycota</taxon>
        <taxon>Saccharomycotina</taxon>
        <taxon>Saccharomycetes</taxon>
        <taxon>Saccharomycetales</taxon>
        <taxon>Saccharomycetaceae</taxon>
        <taxon>Eremothecium</taxon>
    </lineage>
</organism>
<dbReference type="AlphaFoldDB" id="A0A109UZK5"/>
<dbReference type="RefSeq" id="XP_017988417.1">
    <property type="nucleotide sequence ID" value="XM_018132928.1"/>
</dbReference>
<evidence type="ECO:0000256" key="4">
    <source>
        <dbReference type="ARBA" id="ARBA00022490"/>
    </source>
</evidence>